<reference evidence="11 12" key="1">
    <citation type="submission" date="2023-03" db="EMBL/GenBank/DDBJ databases">
        <title>Novel Species.</title>
        <authorList>
            <person name="Ma S."/>
        </authorList>
    </citation>
    <scope>NUCLEOTIDE SEQUENCE [LARGE SCALE GENOMIC DNA]</scope>
    <source>
        <strain evidence="11 12">B11</strain>
    </source>
</reference>
<keyword evidence="7" id="KW-0408">Iron</keyword>
<dbReference type="SFLD" id="SFLDG01066">
    <property type="entry name" value="organic_radical-activating_enz"/>
    <property type="match status" value="1"/>
</dbReference>
<dbReference type="RefSeq" id="WP_369018364.1">
    <property type="nucleotide sequence ID" value="NZ_CP121689.1"/>
</dbReference>
<dbReference type="SUPFAM" id="SSF54862">
    <property type="entry name" value="4Fe-4S ferredoxins"/>
    <property type="match status" value="1"/>
</dbReference>
<dbReference type="InterPro" id="IPR040074">
    <property type="entry name" value="BssD/PflA/YjjW"/>
</dbReference>
<keyword evidence="12" id="KW-1185">Reference proteome</keyword>
<keyword evidence="5" id="KW-0479">Metal-binding</keyword>
<protein>
    <submittedName>
        <fullName evidence="11">Glycyl-radical enzyme activating protein</fullName>
    </submittedName>
</protein>
<evidence type="ECO:0000256" key="1">
    <source>
        <dbReference type="ARBA" id="ARBA00001966"/>
    </source>
</evidence>
<dbReference type="InterPro" id="IPR007197">
    <property type="entry name" value="rSAM"/>
</dbReference>
<dbReference type="InterPro" id="IPR017900">
    <property type="entry name" value="4Fe4S_Fe_S_CS"/>
</dbReference>
<dbReference type="InterPro" id="IPR058240">
    <property type="entry name" value="rSAM_sf"/>
</dbReference>
<evidence type="ECO:0000259" key="9">
    <source>
        <dbReference type="PROSITE" id="PS51379"/>
    </source>
</evidence>
<dbReference type="EMBL" id="CP121689">
    <property type="protein sequence ID" value="WZL76206.1"/>
    <property type="molecule type" value="Genomic_DNA"/>
</dbReference>
<dbReference type="PROSITE" id="PS51918">
    <property type="entry name" value="RADICAL_SAM"/>
    <property type="match status" value="1"/>
</dbReference>
<feature type="domain" description="4Fe-4S ferredoxin-type" evidence="9">
    <location>
        <begin position="73"/>
        <end position="102"/>
    </location>
</feature>
<keyword evidence="6" id="KW-0560">Oxidoreductase</keyword>
<name>A0ABZ2YDG5_9BACT</name>
<evidence type="ECO:0000313" key="11">
    <source>
        <dbReference type="EMBL" id="WZL76206.1"/>
    </source>
</evidence>
<feature type="domain" description="Radical SAM core" evidence="10">
    <location>
        <begin position="14"/>
        <end position="296"/>
    </location>
</feature>
<dbReference type="InterPro" id="IPR001989">
    <property type="entry name" value="Radical_activat_CS"/>
</dbReference>
<dbReference type="PROSITE" id="PS51379">
    <property type="entry name" value="4FE4S_FER_2"/>
    <property type="match status" value="2"/>
</dbReference>
<dbReference type="Pfam" id="PF12800">
    <property type="entry name" value="Fer4_4"/>
    <property type="match status" value="1"/>
</dbReference>
<organism evidence="11 12">
    <name type="scientific">Thermatribacter velox</name>
    <dbReference type="NCBI Taxonomy" id="3039681"/>
    <lineage>
        <taxon>Bacteria</taxon>
        <taxon>Pseudomonadati</taxon>
        <taxon>Atribacterota</taxon>
        <taxon>Atribacteria</taxon>
        <taxon>Atribacterales</taxon>
        <taxon>Thermatribacteraceae</taxon>
        <taxon>Thermatribacter</taxon>
    </lineage>
</organism>
<dbReference type="PROSITE" id="PS00198">
    <property type="entry name" value="4FE4S_FER_1"/>
    <property type="match status" value="1"/>
</dbReference>
<dbReference type="InterPro" id="IPR034457">
    <property type="entry name" value="Organic_radical-activating"/>
</dbReference>
<dbReference type="PIRSF" id="PIRSF000371">
    <property type="entry name" value="PFL_act_enz"/>
    <property type="match status" value="1"/>
</dbReference>
<evidence type="ECO:0000256" key="8">
    <source>
        <dbReference type="ARBA" id="ARBA00023014"/>
    </source>
</evidence>
<dbReference type="PROSITE" id="PS01087">
    <property type="entry name" value="RADICAL_ACTIVATING"/>
    <property type="match status" value="1"/>
</dbReference>
<keyword evidence="4" id="KW-0949">S-adenosyl-L-methionine</keyword>
<sequence>MKGIVFDIQHFSIHDGPGIRTTVFLKGCPLRCLWCHNPESQKPEPEIGFWPEQCLECGTCEKVCPYHACNLQNPHRVNRQKCTLCGKCIELCPVSALFIIGKEMSVEEVIAEVSKDEAFYSQSGGGVTISGGEPLYQFEFVRSLTLRLKKLGYHIAIDTSGYIRGTPEDLQRLLEIADMVDLVLYDLKVIDAQKHLKYTGVNNKSILQNALQLASRYPSKCLFRYPLIPGINDSQEDIAMLTEFLASIPKCKIEVLAYHRLGINKYARIGKVYALEKLPLPEQKHLESVKLQISKLSNVQLLES</sequence>
<evidence type="ECO:0000256" key="4">
    <source>
        <dbReference type="ARBA" id="ARBA00022691"/>
    </source>
</evidence>
<dbReference type="SUPFAM" id="SSF102114">
    <property type="entry name" value="Radical SAM enzymes"/>
    <property type="match status" value="1"/>
</dbReference>
<dbReference type="SFLD" id="SFLDG01118">
    <property type="entry name" value="activating_enzymes__group_2"/>
    <property type="match status" value="1"/>
</dbReference>
<dbReference type="SFLD" id="SFLDS00029">
    <property type="entry name" value="Radical_SAM"/>
    <property type="match status" value="1"/>
</dbReference>
<dbReference type="PANTHER" id="PTHR30352">
    <property type="entry name" value="PYRUVATE FORMATE-LYASE-ACTIVATING ENZYME"/>
    <property type="match status" value="1"/>
</dbReference>
<dbReference type="PANTHER" id="PTHR30352:SF4">
    <property type="entry name" value="PYRUVATE FORMATE-LYASE 2-ACTIVATING ENZYME"/>
    <property type="match status" value="1"/>
</dbReference>
<dbReference type="InterPro" id="IPR017896">
    <property type="entry name" value="4Fe4S_Fe-S-bd"/>
</dbReference>
<evidence type="ECO:0000256" key="2">
    <source>
        <dbReference type="ARBA" id="ARBA00009777"/>
    </source>
</evidence>
<keyword evidence="8" id="KW-0411">Iron-sulfur</keyword>
<dbReference type="Pfam" id="PF04055">
    <property type="entry name" value="Radical_SAM"/>
    <property type="match status" value="1"/>
</dbReference>
<dbReference type="InterPro" id="IPR012839">
    <property type="entry name" value="Organic_radical_activase"/>
</dbReference>
<feature type="domain" description="4Fe-4S ferredoxin-type" evidence="9">
    <location>
        <begin position="43"/>
        <end position="72"/>
    </location>
</feature>
<keyword evidence="3" id="KW-0004">4Fe-4S</keyword>
<evidence type="ECO:0000256" key="6">
    <source>
        <dbReference type="ARBA" id="ARBA00023002"/>
    </source>
</evidence>
<evidence type="ECO:0000256" key="7">
    <source>
        <dbReference type="ARBA" id="ARBA00023004"/>
    </source>
</evidence>
<evidence type="ECO:0000256" key="3">
    <source>
        <dbReference type="ARBA" id="ARBA00022485"/>
    </source>
</evidence>
<dbReference type="NCBIfam" id="TIGR02494">
    <property type="entry name" value="PFLE_PFLC"/>
    <property type="match status" value="1"/>
</dbReference>
<comment type="similarity">
    <text evidence="2">Belongs to the organic radical-activating enzymes family.</text>
</comment>
<gene>
    <name evidence="11" type="ORF">QBE54_00290</name>
</gene>
<accession>A0ABZ2YDG5</accession>
<proteinExistence type="inferred from homology"/>
<comment type="cofactor">
    <cofactor evidence="1">
        <name>[4Fe-4S] cluster</name>
        <dbReference type="ChEBI" id="CHEBI:49883"/>
    </cofactor>
</comment>
<evidence type="ECO:0000313" key="12">
    <source>
        <dbReference type="Proteomes" id="UP001461341"/>
    </source>
</evidence>
<dbReference type="InterPro" id="IPR013785">
    <property type="entry name" value="Aldolase_TIM"/>
</dbReference>
<dbReference type="Gene3D" id="3.30.70.20">
    <property type="match status" value="1"/>
</dbReference>
<evidence type="ECO:0000259" key="10">
    <source>
        <dbReference type="PROSITE" id="PS51918"/>
    </source>
</evidence>
<dbReference type="Gene3D" id="3.20.20.70">
    <property type="entry name" value="Aldolase class I"/>
    <property type="match status" value="1"/>
</dbReference>
<evidence type="ECO:0000256" key="5">
    <source>
        <dbReference type="ARBA" id="ARBA00022723"/>
    </source>
</evidence>
<dbReference type="Proteomes" id="UP001461341">
    <property type="component" value="Chromosome"/>
</dbReference>